<sequence>MKTFKLINLDILEKQGEELHTLTVDLIDGLIINREDDQNRWLIEAYTDQEYLELFQNAKKVDRDLVLQVKISKETNQPATFLVKVVDINQIGDNMNVLFTGTIVNKKQEYIEQVLQDLIDQGYQGQELLEKFRKKFTSSV</sequence>
<name>A0A4R3MUW0_9BACI</name>
<dbReference type="RefSeq" id="WP_132372808.1">
    <property type="nucleotide sequence ID" value="NZ_SMAN01000024.1"/>
</dbReference>
<dbReference type="EMBL" id="SMAN01000024">
    <property type="protein sequence ID" value="TCT18088.1"/>
    <property type="molecule type" value="Genomic_DNA"/>
</dbReference>
<dbReference type="Proteomes" id="UP000294650">
    <property type="component" value="Unassembled WGS sequence"/>
</dbReference>
<organism evidence="1 2">
    <name type="scientific">Melghiribacillus thermohalophilus</name>
    <dbReference type="NCBI Taxonomy" id="1324956"/>
    <lineage>
        <taxon>Bacteria</taxon>
        <taxon>Bacillati</taxon>
        <taxon>Bacillota</taxon>
        <taxon>Bacilli</taxon>
        <taxon>Bacillales</taxon>
        <taxon>Bacillaceae</taxon>
        <taxon>Melghiribacillus</taxon>
    </lineage>
</organism>
<dbReference type="OrthoDB" id="2427395at2"/>
<comment type="caution">
    <text evidence="1">The sequence shown here is derived from an EMBL/GenBank/DDBJ whole genome shotgun (WGS) entry which is preliminary data.</text>
</comment>
<accession>A0A4R3MUW0</accession>
<evidence type="ECO:0000313" key="1">
    <source>
        <dbReference type="EMBL" id="TCT18088.1"/>
    </source>
</evidence>
<gene>
    <name evidence="1" type="ORF">EDD68_12441</name>
</gene>
<protein>
    <submittedName>
        <fullName evidence="1">YwpF-like protein</fullName>
    </submittedName>
</protein>
<dbReference type="AlphaFoldDB" id="A0A4R3MUW0"/>
<keyword evidence="2" id="KW-1185">Reference proteome</keyword>
<dbReference type="InterPro" id="IPR025573">
    <property type="entry name" value="YwpF"/>
</dbReference>
<proteinExistence type="predicted"/>
<reference evidence="1 2" key="1">
    <citation type="submission" date="2019-03" db="EMBL/GenBank/DDBJ databases">
        <title>Genomic Encyclopedia of Type Strains, Phase IV (KMG-IV): sequencing the most valuable type-strain genomes for metagenomic binning, comparative biology and taxonomic classification.</title>
        <authorList>
            <person name="Goeker M."/>
        </authorList>
    </citation>
    <scope>NUCLEOTIDE SEQUENCE [LARGE SCALE GENOMIC DNA]</scope>
    <source>
        <strain evidence="1 2">DSM 25894</strain>
    </source>
</reference>
<dbReference type="Pfam" id="PF14183">
    <property type="entry name" value="YwpF"/>
    <property type="match status" value="1"/>
</dbReference>
<evidence type="ECO:0000313" key="2">
    <source>
        <dbReference type="Proteomes" id="UP000294650"/>
    </source>
</evidence>